<dbReference type="AlphaFoldDB" id="A0A0R3RMN4"/>
<organism evidence="4 5">
    <name type="scientific">Elaeophora elaphi</name>
    <dbReference type="NCBI Taxonomy" id="1147741"/>
    <lineage>
        <taxon>Eukaryota</taxon>
        <taxon>Metazoa</taxon>
        <taxon>Ecdysozoa</taxon>
        <taxon>Nematoda</taxon>
        <taxon>Chromadorea</taxon>
        <taxon>Rhabditida</taxon>
        <taxon>Spirurina</taxon>
        <taxon>Spiruromorpha</taxon>
        <taxon>Filarioidea</taxon>
        <taxon>Onchocercidae</taxon>
        <taxon>Elaeophora</taxon>
    </lineage>
</organism>
<dbReference type="WBParaSite" id="EEL_0000274401-mRNA-1">
    <property type="protein sequence ID" value="EEL_0000274401-mRNA-1"/>
    <property type="gene ID" value="EEL_0000274401"/>
</dbReference>
<feature type="compositionally biased region" description="Low complexity" evidence="1">
    <location>
        <begin position="23"/>
        <end position="55"/>
    </location>
</feature>
<name>A0A0R3RMN4_9BILA</name>
<dbReference type="Proteomes" id="UP000050640">
    <property type="component" value="Unplaced"/>
</dbReference>
<proteinExistence type="predicted"/>
<feature type="chain" id="PRO_5006447642" evidence="2">
    <location>
        <begin position="17"/>
        <end position="181"/>
    </location>
</feature>
<evidence type="ECO:0000256" key="1">
    <source>
        <dbReference type="SAM" id="MobiDB-lite"/>
    </source>
</evidence>
<feature type="domain" description="SXP/RAL-2 family protein Ani s 5-like cation-binding" evidence="3">
    <location>
        <begin position="70"/>
        <end position="172"/>
    </location>
</feature>
<keyword evidence="4" id="KW-1185">Reference proteome</keyword>
<dbReference type="InterPro" id="IPR003677">
    <property type="entry name" value="ANIS5_cation-bd"/>
</dbReference>
<protein>
    <submittedName>
        <fullName evidence="5">DUF148 domain-containing protein</fullName>
    </submittedName>
</protein>
<evidence type="ECO:0000259" key="3">
    <source>
        <dbReference type="Pfam" id="PF02520"/>
    </source>
</evidence>
<evidence type="ECO:0000256" key="2">
    <source>
        <dbReference type="SAM" id="SignalP"/>
    </source>
</evidence>
<dbReference type="Pfam" id="PF02520">
    <property type="entry name" value="ANIS5_cation-bd"/>
    <property type="match status" value="1"/>
</dbReference>
<keyword evidence="2" id="KW-0732">Signal</keyword>
<feature type="signal peptide" evidence="2">
    <location>
        <begin position="1"/>
        <end position="16"/>
    </location>
</feature>
<sequence length="181" mass="21083">MKIFAIANLFILCAFAQRPEQQQQQQQQQHQNQQQQSQKPQQQQHQKQQQQQYQPSVPPFLYGAPQKIINEFQQLLSKIGQRSDREIERTIESWISRQSQNIQQAFRHFKKQVETAVREVEAQHQAAVAKLSTRARQTDAQLRAVVKNSSLTPLQKFAETEKIINSLPADVKQELQRAMQG</sequence>
<evidence type="ECO:0000313" key="4">
    <source>
        <dbReference type="Proteomes" id="UP000050640"/>
    </source>
</evidence>
<dbReference type="SUPFAM" id="SSF81995">
    <property type="entry name" value="beta-sandwich domain of Sec23/24"/>
    <property type="match status" value="1"/>
</dbReference>
<reference evidence="5" key="1">
    <citation type="submission" date="2017-02" db="UniProtKB">
        <authorList>
            <consortium name="WormBaseParasite"/>
        </authorList>
    </citation>
    <scope>IDENTIFICATION</scope>
</reference>
<feature type="region of interest" description="Disordered" evidence="1">
    <location>
        <begin position="23"/>
        <end position="56"/>
    </location>
</feature>
<accession>A0A0R3RMN4</accession>
<evidence type="ECO:0000313" key="5">
    <source>
        <dbReference type="WBParaSite" id="EEL_0000274401-mRNA-1"/>
    </source>
</evidence>